<evidence type="ECO:0000313" key="8">
    <source>
        <dbReference type="Proteomes" id="UP000001064"/>
    </source>
</evidence>
<feature type="domain" description="Xrn1 N-terminal" evidence="6">
    <location>
        <begin position="1"/>
        <end position="123"/>
    </location>
</feature>
<dbReference type="AlphaFoldDB" id="F0ZXB4"/>
<dbReference type="GO" id="GO:0003676">
    <property type="term" value="F:nucleic acid binding"/>
    <property type="evidence" value="ECO:0007669"/>
    <property type="project" value="InterPro"/>
</dbReference>
<dbReference type="InParanoid" id="F0ZXB4"/>
<dbReference type="KEGG" id="dpp:DICPUDRAFT_24625"/>
<dbReference type="OMA" id="HFRITEQ"/>
<evidence type="ECO:0000256" key="5">
    <source>
        <dbReference type="ARBA" id="ARBA00022839"/>
    </source>
</evidence>
<dbReference type="PANTHER" id="PTHR12341">
    <property type="entry name" value="5'-&gt;3' EXORIBONUCLEASE"/>
    <property type="match status" value="1"/>
</dbReference>
<evidence type="ECO:0000256" key="2">
    <source>
        <dbReference type="ARBA" id="ARBA00022664"/>
    </source>
</evidence>
<dbReference type="PANTHER" id="PTHR12341:SF41">
    <property type="entry name" value="5'-3' EXORIBONUCLEASE 2"/>
    <property type="match status" value="1"/>
</dbReference>
<dbReference type="GeneID" id="10505799"/>
<comment type="similarity">
    <text evidence="1">Belongs to the 5'-3' exonuclease family. XRN2/RAT1 subfamily.</text>
</comment>
<dbReference type="InterPro" id="IPR004859">
    <property type="entry name" value="Xrn1_N"/>
</dbReference>
<dbReference type="STRING" id="5786.F0ZXB4"/>
<evidence type="ECO:0000259" key="6">
    <source>
        <dbReference type="Pfam" id="PF03159"/>
    </source>
</evidence>
<proteinExistence type="inferred from homology"/>
<dbReference type="InterPro" id="IPR027073">
    <property type="entry name" value="5_3_exoribonuclease"/>
</dbReference>
<reference evidence="8" key="1">
    <citation type="journal article" date="2011" name="Genome Biol.">
        <title>Comparative genomics of the social amoebae Dictyostelium discoideum and Dictyostelium purpureum.</title>
        <authorList>
            <consortium name="US DOE Joint Genome Institute (JGI-PGF)"/>
            <person name="Sucgang R."/>
            <person name="Kuo A."/>
            <person name="Tian X."/>
            <person name="Salerno W."/>
            <person name="Parikh A."/>
            <person name="Feasley C.L."/>
            <person name="Dalin E."/>
            <person name="Tu H."/>
            <person name="Huang E."/>
            <person name="Barry K."/>
            <person name="Lindquist E."/>
            <person name="Shapiro H."/>
            <person name="Bruce D."/>
            <person name="Schmutz J."/>
            <person name="Salamov A."/>
            <person name="Fey P."/>
            <person name="Gaudet P."/>
            <person name="Anjard C."/>
            <person name="Babu M.M."/>
            <person name="Basu S."/>
            <person name="Bushmanova Y."/>
            <person name="van der Wel H."/>
            <person name="Katoh-Kurasawa M."/>
            <person name="Dinh C."/>
            <person name="Coutinho P.M."/>
            <person name="Saito T."/>
            <person name="Elias M."/>
            <person name="Schaap P."/>
            <person name="Kay R.R."/>
            <person name="Henrissat B."/>
            <person name="Eichinger L."/>
            <person name="Rivero F."/>
            <person name="Putnam N.H."/>
            <person name="West C.M."/>
            <person name="Loomis W.F."/>
            <person name="Chisholm R.L."/>
            <person name="Shaulsky G."/>
            <person name="Strassmann J.E."/>
            <person name="Queller D.C."/>
            <person name="Kuspa A."/>
            <person name="Grigoriev I.V."/>
        </authorList>
    </citation>
    <scope>NUCLEOTIDE SEQUENCE [LARGE SCALE GENOMIC DNA]</scope>
    <source>
        <strain evidence="8">QSDP1</strain>
    </source>
</reference>
<dbReference type="RefSeq" id="XP_003292059.1">
    <property type="nucleotide sequence ID" value="XM_003292011.1"/>
</dbReference>
<keyword evidence="5" id="KW-0269">Exonuclease</keyword>
<dbReference type="Pfam" id="PF03159">
    <property type="entry name" value="XRN_N"/>
    <property type="match status" value="1"/>
</dbReference>
<gene>
    <name evidence="7" type="ORF">DICPUDRAFT_24625</name>
</gene>
<dbReference type="Proteomes" id="UP000001064">
    <property type="component" value="Unassembled WGS sequence"/>
</dbReference>
<name>F0ZXB4_DICPU</name>
<dbReference type="VEuPathDB" id="AmoebaDB:DICPUDRAFT_24625"/>
<organism evidence="7 8">
    <name type="scientific">Dictyostelium purpureum</name>
    <name type="common">Slime mold</name>
    <dbReference type="NCBI Taxonomy" id="5786"/>
    <lineage>
        <taxon>Eukaryota</taxon>
        <taxon>Amoebozoa</taxon>
        <taxon>Evosea</taxon>
        <taxon>Eumycetozoa</taxon>
        <taxon>Dictyostelia</taxon>
        <taxon>Dictyosteliales</taxon>
        <taxon>Dictyosteliaceae</taxon>
        <taxon>Dictyostelium</taxon>
    </lineage>
</organism>
<dbReference type="Gene3D" id="3.40.50.12390">
    <property type="match status" value="1"/>
</dbReference>
<keyword evidence="3" id="KW-0540">Nuclease</keyword>
<dbReference type="eggNOG" id="KOG2044">
    <property type="taxonomic scope" value="Eukaryota"/>
</dbReference>
<evidence type="ECO:0000256" key="1">
    <source>
        <dbReference type="ARBA" id="ARBA00006994"/>
    </source>
</evidence>
<keyword evidence="2" id="KW-0507">mRNA processing</keyword>
<sequence length="126" mass="14550">MGIPAFFRWLIDKYGGLIQETTEPREGDGSRSKVDFTEMNPNGEYDNLYLDMNGIIHPCAHPEKGPKPQSVDDMIQSIYEYLDLLFAIIRPRKLIYMAVDGVAPRAKMNQQRTRRFRAALDSRLEK</sequence>
<evidence type="ECO:0000256" key="4">
    <source>
        <dbReference type="ARBA" id="ARBA00022801"/>
    </source>
</evidence>
<dbReference type="EMBL" id="GL871255">
    <property type="protein sequence ID" value="EGC31426.1"/>
    <property type="molecule type" value="Genomic_DNA"/>
</dbReference>
<evidence type="ECO:0000313" key="7">
    <source>
        <dbReference type="EMBL" id="EGC31426.1"/>
    </source>
</evidence>
<feature type="non-terminal residue" evidence="7">
    <location>
        <position position="126"/>
    </location>
</feature>
<evidence type="ECO:0000256" key="3">
    <source>
        <dbReference type="ARBA" id="ARBA00022722"/>
    </source>
</evidence>
<dbReference type="GO" id="GO:0004527">
    <property type="term" value="F:exonuclease activity"/>
    <property type="evidence" value="ECO:0007669"/>
    <property type="project" value="UniProtKB-KW"/>
</dbReference>
<accession>F0ZXB4</accession>
<dbReference type="OrthoDB" id="372487at2759"/>
<dbReference type="FunFam" id="3.40.50.12390:FF:000003">
    <property type="entry name" value="5'-3' exoribonuclease"/>
    <property type="match status" value="1"/>
</dbReference>
<dbReference type="GO" id="GO:0006397">
    <property type="term" value="P:mRNA processing"/>
    <property type="evidence" value="ECO:0007669"/>
    <property type="project" value="UniProtKB-KW"/>
</dbReference>
<keyword evidence="4" id="KW-0378">Hydrolase</keyword>
<protein>
    <recommendedName>
        <fullName evidence="6">Xrn1 N-terminal domain-containing protein</fullName>
    </recommendedName>
</protein>
<keyword evidence="8" id="KW-1185">Reference proteome</keyword>